<accession>A7EGF5</accession>
<dbReference type="HOGENOM" id="CLU_3406573_0_0_1"/>
<organism evidence="1 2">
    <name type="scientific">Sclerotinia sclerotiorum (strain ATCC 18683 / 1980 / Ss-1)</name>
    <name type="common">White mold</name>
    <name type="synonym">Whetzelinia sclerotiorum</name>
    <dbReference type="NCBI Taxonomy" id="665079"/>
    <lineage>
        <taxon>Eukaryota</taxon>
        <taxon>Fungi</taxon>
        <taxon>Dikarya</taxon>
        <taxon>Ascomycota</taxon>
        <taxon>Pezizomycotina</taxon>
        <taxon>Leotiomycetes</taxon>
        <taxon>Helotiales</taxon>
        <taxon>Sclerotiniaceae</taxon>
        <taxon>Sclerotinia</taxon>
    </lineage>
</organism>
<dbReference type="GeneID" id="5491190"/>
<keyword evidence="2" id="KW-1185">Reference proteome</keyword>
<dbReference type="EMBL" id="CH476625">
    <property type="protein sequence ID" value="EDO01921.1"/>
    <property type="molecule type" value="Genomic_DNA"/>
</dbReference>
<proteinExistence type="predicted"/>
<evidence type="ECO:0000313" key="1">
    <source>
        <dbReference type="EMBL" id="EDO01921.1"/>
    </source>
</evidence>
<evidence type="ECO:0000313" key="2">
    <source>
        <dbReference type="Proteomes" id="UP000001312"/>
    </source>
</evidence>
<reference evidence="2" key="1">
    <citation type="journal article" date="2011" name="PLoS Genet.">
        <title>Genomic analysis of the necrotrophic fungal pathogens Sclerotinia sclerotiorum and Botrytis cinerea.</title>
        <authorList>
            <person name="Amselem J."/>
            <person name="Cuomo C.A."/>
            <person name="van Kan J.A."/>
            <person name="Viaud M."/>
            <person name="Benito E.P."/>
            <person name="Couloux A."/>
            <person name="Coutinho P.M."/>
            <person name="de Vries R.P."/>
            <person name="Dyer P.S."/>
            <person name="Fillinger S."/>
            <person name="Fournier E."/>
            <person name="Gout L."/>
            <person name="Hahn M."/>
            <person name="Kohn L."/>
            <person name="Lapalu N."/>
            <person name="Plummer K.M."/>
            <person name="Pradier J.M."/>
            <person name="Quevillon E."/>
            <person name="Sharon A."/>
            <person name="Simon A."/>
            <person name="ten Have A."/>
            <person name="Tudzynski B."/>
            <person name="Tudzynski P."/>
            <person name="Wincker P."/>
            <person name="Andrew M."/>
            <person name="Anthouard V."/>
            <person name="Beever R.E."/>
            <person name="Beffa R."/>
            <person name="Benoit I."/>
            <person name="Bouzid O."/>
            <person name="Brault B."/>
            <person name="Chen Z."/>
            <person name="Choquer M."/>
            <person name="Collemare J."/>
            <person name="Cotton P."/>
            <person name="Danchin E.G."/>
            <person name="Da Silva C."/>
            <person name="Gautier A."/>
            <person name="Giraud C."/>
            <person name="Giraud T."/>
            <person name="Gonzalez C."/>
            <person name="Grossetete S."/>
            <person name="Guldener U."/>
            <person name="Henrissat B."/>
            <person name="Howlett B.J."/>
            <person name="Kodira C."/>
            <person name="Kretschmer M."/>
            <person name="Lappartient A."/>
            <person name="Leroch M."/>
            <person name="Levis C."/>
            <person name="Mauceli E."/>
            <person name="Neuveglise C."/>
            <person name="Oeser B."/>
            <person name="Pearson M."/>
            <person name="Poulain J."/>
            <person name="Poussereau N."/>
            <person name="Quesneville H."/>
            <person name="Rascle C."/>
            <person name="Schumacher J."/>
            <person name="Segurens B."/>
            <person name="Sexton A."/>
            <person name="Silva E."/>
            <person name="Sirven C."/>
            <person name="Soanes D.M."/>
            <person name="Talbot N.J."/>
            <person name="Templeton M."/>
            <person name="Yandava C."/>
            <person name="Yarden O."/>
            <person name="Zeng Q."/>
            <person name="Rollins J.A."/>
            <person name="Lebrun M.H."/>
            <person name="Dickman M."/>
        </authorList>
    </citation>
    <scope>NUCLEOTIDE SEQUENCE [LARGE SCALE GENOMIC DNA]</scope>
    <source>
        <strain evidence="2">ATCC 18683 / 1980 / Ss-1</strain>
    </source>
</reference>
<name>A7EGF5_SCLS1</name>
<dbReference type="InParanoid" id="A7EGF5"/>
<gene>
    <name evidence="1" type="ORF">SS1G_04396</name>
</gene>
<protein>
    <submittedName>
        <fullName evidence="1">Uncharacterized protein</fullName>
    </submittedName>
</protein>
<dbReference type="Proteomes" id="UP000001312">
    <property type="component" value="Unassembled WGS sequence"/>
</dbReference>
<dbReference type="KEGG" id="ssl:SS1G_04396"/>
<sequence length="30" mass="3202">MAKSLKKIAEPISAAQAYPKKIMNVNATAI</sequence>
<dbReference type="RefSeq" id="XP_001594589.1">
    <property type="nucleotide sequence ID" value="XM_001594539.1"/>
</dbReference>
<dbReference type="AlphaFoldDB" id="A7EGF5"/>